<evidence type="ECO:0000256" key="3">
    <source>
        <dbReference type="ARBA" id="ARBA00022989"/>
    </source>
</evidence>
<feature type="transmembrane region" description="Helical" evidence="5">
    <location>
        <begin position="56"/>
        <end position="78"/>
    </location>
</feature>
<name>A0AAD7X6R8_9APHY</name>
<feature type="transmembrane region" description="Helical" evidence="5">
    <location>
        <begin position="356"/>
        <end position="375"/>
    </location>
</feature>
<proteinExistence type="predicted"/>
<gene>
    <name evidence="6" type="ORF">ONZ51_g10402</name>
</gene>
<dbReference type="Gene3D" id="1.20.1250.20">
    <property type="entry name" value="MFS general substrate transporter like domains"/>
    <property type="match status" value="1"/>
</dbReference>
<keyword evidence="3 5" id="KW-1133">Transmembrane helix</keyword>
<evidence type="ECO:0000256" key="2">
    <source>
        <dbReference type="ARBA" id="ARBA00022692"/>
    </source>
</evidence>
<dbReference type="InterPro" id="IPR036259">
    <property type="entry name" value="MFS_trans_sf"/>
</dbReference>
<comment type="subcellular location">
    <subcellularLocation>
        <location evidence="1">Membrane</location>
        <topology evidence="1">Multi-pass membrane protein</topology>
    </subcellularLocation>
</comment>
<dbReference type="PANTHER" id="PTHR23294:SF59">
    <property type="entry name" value="UNC93-LIKE PROTEIN C922.05C"/>
    <property type="match status" value="1"/>
</dbReference>
<accession>A0AAD7X6R8</accession>
<dbReference type="InterPro" id="IPR051617">
    <property type="entry name" value="UNC-93-like_regulator"/>
</dbReference>
<feature type="transmembrane region" description="Helical" evidence="5">
    <location>
        <begin position="124"/>
        <end position="143"/>
    </location>
</feature>
<evidence type="ECO:0008006" key="8">
    <source>
        <dbReference type="Google" id="ProtNLM"/>
    </source>
</evidence>
<sequence length="499" mass="54971">MTDMMDRGQREKERELYAMSASGTSAQGSGRLSSSDGASAIHSLDIHPQYRGFKGVYYNPVVQVYFLGFVCFMGPGLFNALTGLGGGGMLNATTNSNANSALYATFAVAAFFAGSINNVLGSRLTLLLGSTGYALYIGSYLAYNIHPNAGGFVIAAGAVLGICAGLLWTAQGSLMLAYPTEDQKGKFIGIFWSIFNLGGVVGAAVSLGNNYDNTSNSASSRPLSTDAPPVSNGTYIGFLVLTGIGVLIPLLMADPRKMIRSDGTRVITPRHPSWRTEFYGLWITLRTDPWIVLLFPMFFASNWFYTWQFNDYNGALFTIRARALNNLVYWLSQILGSVSIGFLLDQRGLSRRFRAFSGWLVLFTMVFVVHIWSYFYQRDYTRDTVDNKIDIHEPPYVSRLWLYIFCGLLDAMWQTTAYWFMGAMSNDPAKLANFSGFSVDRRSRRLGDFVLALIRVIARLLGPLFPLPSLLSSSVSVSAPSYLTPPPFDLETLSAANLR</sequence>
<comment type="caution">
    <text evidence="6">The sequence shown here is derived from an EMBL/GenBank/DDBJ whole genome shotgun (WGS) entry which is preliminary data.</text>
</comment>
<dbReference type="EMBL" id="JAPEVG010000408">
    <property type="protein sequence ID" value="KAJ8463226.1"/>
    <property type="molecule type" value="Genomic_DNA"/>
</dbReference>
<dbReference type="InterPro" id="IPR010291">
    <property type="entry name" value="Ion_channel_UNC-93"/>
</dbReference>
<feature type="transmembrane region" description="Helical" evidence="5">
    <location>
        <begin position="235"/>
        <end position="253"/>
    </location>
</feature>
<evidence type="ECO:0000256" key="1">
    <source>
        <dbReference type="ARBA" id="ARBA00004141"/>
    </source>
</evidence>
<dbReference type="Proteomes" id="UP001215151">
    <property type="component" value="Unassembled WGS sequence"/>
</dbReference>
<feature type="transmembrane region" description="Helical" evidence="5">
    <location>
        <begin position="189"/>
        <end position="207"/>
    </location>
</feature>
<feature type="transmembrane region" description="Helical" evidence="5">
    <location>
        <begin position="290"/>
        <end position="307"/>
    </location>
</feature>
<dbReference type="PANTHER" id="PTHR23294">
    <property type="entry name" value="ET TRANSLATION PRODUCT-RELATED"/>
    <property type="match status" value="1"/>
</dbReference>
<evidence type="ECO:0000313" key="6">
    <source>
        <dbReference type="EMBL" id="KAJ8463226.1"/>
    </source>
</evidence>
<dbReference type="SUPFAM" id="SSF103473">
    <property type="entry name" value="MFS general substrate transporter"/>
    <property type="match status" value="1"/>
</dbReference>
<keyword evidence="7" id="KW-1185">Reference proteome</keyword>
<feature type="transmembrane region" description="Helical" evidence="5">
    <location>
        <begin position="149"/>
        <end position="168"/>
    </location>
</feature>
<evidence type="ECO:0000313" key="7">
    <source>
        <dbReference type="Proteomes" id="UP001215151"/>
    </source>
</evidence>
<dbReference type="GO" id="GO:0016020">
    <property type="term" value="C:membrane"/>
    <property type="evidence" value="ECO:0007669"/>
    <property type="project" value="UniProtKB-SubCell"/>
</dbReference>
<dbReference type="AlphaFoldDB" id="A0AAD7X6R8"/>
<organism evidence="6 7">
    <name type="scientific">Trametes cubensis</name>
    <dbReference type="NCBI Taxonomy" id="1111947"/>
    <lineage>
        <taxon>Eukaryota</taxon>
        <taxon>Fungi</taxon>
        <taxon>Dikarya</taxon>
        <taxon>Basidiomycota</taxon>
        <taxon>Agaricomycotina</taxon>
        <taxon>Agaricomycetes</taxon>
        <taxon>Polyporales</taxon>
        <taxon>Polyporaceae</taxon>
        <taxon>Trametes</taxon>
    </lineage>
</organism>
<feature type="transmembrane region" description="Helical" evidence="5">
    <location>
        <begin position="400"/>
        <end position="421"/>
    </location>
</feature>
<keyword evidence="2 5" id="KW-0812">Transmembrane</keyword>
<protein>
    <recommendedName>
        <fullName evidence="8">MFS general substrate transporter</fullName>
    </recommendedName>
</protein>
<keyword evidence="4 5" id="KW-0472">Membrane</keyword>
<reference evidence="6" key="1">
    <citation type="submission" date="2022-11" db="EMBL/GenBank/DDBJ databases">
        <title>Genome Sequence of Cubamyces cubensis.</title>
        <authorList>
            <person name="Buettner E."/>
        </authorList>
    </citation>
    <scope>NUCLEOTIDE SEQUENCE</scope>
    <source>
        <strain evidence="6">MPL-01</strain>
    </source>
</reference>
<feature type="transmembrane region" description="Helical" evidence="5">
    <location>
        <begin position="98"/>
        <end position="117"/>
    </location>
</feature>
<dbReference type="Pfam" id="PF05978">
    <property type="entry name" value="UNC-93"/>
    <property type="match status" value="1"/>
</dbReference>
<evidence type="ECO:0000256" key="5">
    <source>
        <dbReference type="SAM" id="Phobius"/>
    </source>
</evidence>
<evidence type="ECO:0000256" key="4">
    <source>
        <dbReference type="ARBA" id="ARBA00023136"/>
    </source>
</evidence>
<feature type="transmembrane region" description="Helical" evidence="5">
    <location>
        <begin position="327"/>
        <end position="344"/>
    </location>
</feature>